<feature type="transmembrane region" description="Helical" evidence="1">
    <location>
        <begin position="556"/>
        <end position="579"/>
    </location>
</feature>
<keyword evidence="1" id="KW-1133">Transmembrane helix</keyword>
<dbReference type="PANTHER" id="PTHR35394:SF5">
    <property type="entry name" value="DUF3176 DOMAIN-CONTAINING PROTEIN"/>
    <property type="match status" value="1"/>
</dbReference>
<organism evidence="2 3">
    <name type="scientific">Cercophora samala</name>
    <dbReference type="NCBI Taxonomy" id="330535"/>
    <lineage>
        <taxon>Eukaryota</taxon>
        <taxon>Fungi</taxon>
        <taxon>Dikarya</taxon>
        <taxon>Ascomycota</taxon>
        <taxon>Pezizomycotina</taxon>
        <taxon>Sordariomycetes</taxon>
        <taxon>Sordariomycetidae</taxon>
        <taxon>Sordariales</taxon>
        <taxon>Lasiosphaeriaceae</taxon>
        <taxon>Cercophora</taxon>
    </lineage>
</organism>
<keyword evidence="3" id="KW-1185">Reference proteome</keyword>
<dbReference type="Proteomes" id="UP001174997">
    <property type="component" value="Unassembled WGS sequence"/>
</dbReference>
<feature type="transmembrane region" description="Helical" evidence="1">
    <location>
        <begin position="124"/>
        <end position="146"/>
    </location>
</feature>
<evidence type="ECO:0000313" key="2">
    <source>
        <dbReference type="EMBL" id="KAK0654190.1"/>
    </source>
</evidence>
<keyword evidence="1" id="KW-0472">Membrane</keyword>
<dbReference type="Pfam" id="PF11374">
    <property type="entry name" value="DUF3176"/>
    <property type="match status" value="1"/>
</dbReference>
<comment type="caution">
    <text evidence="2">The sequence shown here is derived from an EMBL/GenBank/DDBJ whole genome shotgun (WGS) entry which is preliminary data.</text>
</comment>
<proteinExistence type="predicted"/>
<gene>
    <name evidence="2" type="ORF">QBC41DRAFT_386543</name>
</gene>
<feature type="transmembrane region" description="Helical" evidence="1">
    <location>
        <begin position="20"/>
        <end position="45"/>
    </location>
</feature>
<keyword evidence="1" id="KW-0812">Transmembrane</keyword>
<sequence length="655" mass="73310">MDGSVADTPESHTVKPFWRIWGLEVISISGSYLIFIAIVIVLISHSEKQLPNWPLKISLNSILALLTTLAKACFMWPVSNAISQAQWSWFLQDRPLHDFHLIDQASRGSWGALALLWRVRHKHFVSLAALLSIICVLTSPLTQLAIDYPSRHVPSPGADGAQVSVIGILNTTDHESMVRATNKALNELPWPMKDYEYELVSPTGALCSTGNCTFDELHSLGVCVKFADISSALVVQSVDNVEASVNAPYKYWTVYQDEFTMWNASIPNAYPDGRSLDLVHQGKLAVFMDVLTGNQSIAFLADKDLMQTKVASVVLIRTVPAFEAHSDSERKEILEQFNFAEILSSIQEVRYEAIEALFHLCVQSYEIRVERGTQITTIVNSTTRPTESDSDFFMDFTCAGIPGDQLICDETHETRFDRYNDTLYLEGPTNPSAVPELQAYGATYEAVETIAREMKAFLMTFGQNRPMQLEERPEDIYVDLLFDTISRPLWTSIFDDPKNLLDPQRATDRIKTIFKNFAIGLSRGLRENNPRYQVSDGVANITGIAWMEESYVSITWGWLTFLAVELVIATVFLLITILAQVRMRARLAAEGKIDVPAVEDYKDSYLAPLLALSQEARSAAGGGLRSMDAMKETAKRVHVRFEGSEVVPSKRKEAV</sequence>
<dbReference type="EMBL" id="JAULSY010000226">
    <property type="protein sequence ID" value="KAK0654190.1"/>
    <property type="molecule type" value="Genomic_DNA"/>
</dbReference>
<dbReference type="InterPro" id="IPR021514">
    <property type="entry name" value="DUF3176"/>
</dbReference>
<dbReference type="AlphaFoldDB" id="A0AA39YLF7"/>
<name>A0AA39YLF7_9PEZI</name>
<dbReference type="PANTHER" id="PTHR35394">
    <property type="entry name" value="DUF3176 DOMAIN-CONTAINING PROTEIN"/>
    <property type="match status" value="1"/>
</dbReference>
<reference evidence="2" key="1">
    <citation type="submission" date="2023-06" db="EMBL/GenBank/DDBJ databases">
        <title>Genome-scale phylogeny and comparative genomics of the fungal order Sordariales.</title>
        <authorList>
            <consortium name="Lawrence Berkeley National Laboratory"/>
            <person name="Hensen N."/>
            <person name="Bonometti L."/>
            <person name="Westerberg I."/>
            <person name="Brannstrom I.O."/>
            <person name="Guillou S."/>
            <person name="Cros-Aarteil S."/>
            <person name="Calhoun S."/>
            <person name="Haridas S."/>
            <person name="Kuo A."/>
            <person name="Mondo S."/>
            <person name="Pangilinan J."/>
            <person name="Riley R."/>
            <person name="Labutti K."/>
            <person name="Andreopoulos B."/>
            <person name="Lipzen A."/>
            <person name="Chen C."/>
            <person name="Yanf M."/>
            <person name="Daum C."/>
            <person name="Ng V."/>
            <person name="Clum A."/>
            <person name="Steindorff A."/>
            <person name="Ohm R."/>
            <person name="Martin F."/>
            <person name="Silar P."/>
            <person name="Natvig D."/>
            <person name="Lalanne C."/>
            <person name="Gautier V."/>
            <person name="Ament-Velasquez S.L."/>
            <person name="Kruys A."/>
            <person name="Hutchinson M.I."/>
            <person name="Powell A.J."/>
            <person name="Barry K."/>
            <person name="Miller A.N."/>
            <person name="Grigoriev I.V."/>
            <person name="Debuchy R."/>
            <person name="Gladieux P."/>
            <person name="Thoren M.H."/>
            <person name="Johannesson H."/>
        </authorList>
    </citation>
    <scope>NUCLEOTIDE SEQUENCE</scope>
    <source>
        <strain evidence="2">CBS 307.81</strain>
    </source>
</reference>
<accession>A0AA39YLF7</accession>
<protein>
    <submittedName>
        <fullName evidence="2">Uncharacterized protein</fullName>
    </submittedName>
</protein>
<evidence type="ECO:0000256" key="1">
    <source>
        <dbReference type="SAM" id="Phobius"/>
    </source>
</evidence>
<evidence type="ECO:0000313" key="3">
    <source>
        <dbReference type="Proteomes" id="UP001174997"/>
    </source>
</evidence>